<dbReference type="RefSeq" id="WP_396679529.1">
    <property type="nucleotide sequence ID" value="NZ_JBIRPU010000008.1"/>
</dbReference>
<protein>
    <submittedName>
        <fullName evidence="1">WXG100 family type VII secretion target</fullName>
    </submittedName>
</protein>
<dbReference type="Proteomes" id="UP001611075">
    <property type="component" value="Unassembled WGS sequence"/>
</dbReference>
<evidence type="ECO:0000313" key="1">
    <source>
        <dbReference type="EMBL" id="MFI0793784.1"/>
    </source>
</evidence>
<accession>A0ABW7SJD9</accession>
<dbReference type="InterPro" id="IPR036689">
    <property type="entry name" value="ESAT-6-like_sf"/>
</dbReference>
<reference evidence="1 2" key="1">
    <citation type="submission" date="2024-10" db="EMBL/GenBank/DDBJ databases">
        <title>The Natural Products Discovery Center: Release of the First 8490 Sequenced Strains for Exploring Actinobacteria Biosynthetic Diversity.</title>
        <authorList>
            <person name="Kalkreuter E."/>
            <person name="Kautsar S.A."/>
            <person name="Yang D."/>
            <person name="Bader C.D."/>
            <person name="Teijaro C.N."/>
            <person name="Fluegel L."/>
            <person name="Davis C.M."/>
            <person name="Simpson J.R."/>
            <person name="Lauterbach L."/>
            <person name="Steele A.D."/>
            <person name="Gui C."/>
            <person name="Meng S."/>
            <person name="Li G."/>
            <person name="Viehrig K."/>
            <person name="Ye F."/>
            <person name="Su P."/>
            <person name="Kiefer A.F."/>
            <person name="Nichols A."/>
            <person name="Cepeda A.J."/>
            <person name="Yan W."/>
            <person name="Fan B."/>
            <person name="Jiang Y."/>
            <person name="Adhikari A."/>
            <person name="Zheng C.-J."/>
            <person name="Schuster L."/>
            <person name="Cowan T.M."/>
            <person name="Smanski M.J."/>
            <person name="Chevrette M.G."/>
            <person name="De Carvalho L.P.S."/>
            <person name="Shen B."/>
        </authorList>
    </citation>
    <scope>NUCLEOTIDE SEQUENCE [LARGE SCALE GENOMIC DNA]</scope>
    <source>
        <strain evidence="1 2">NPDC021253</strain>
    </source>
</reference>
<comment type="caution">
    <text evidence="1">The sequence shown here is derived from an EMBL/GenBank/DDBJ whole genome shotgun (WGS) entry which is preliminary data.</text>
</comment>
<evidence type="ECO:0000313" key="2">
    <source>
        <dbReference type="Proteomes" id="UP001611075"/>
    </source>
</evidence>
<sequence length="96" mass="10139">MANYSINPAAAADVVQELVAVTRRLESSLNTLMDSVQRFTAANDGQAPTTYAAAQGQWNQGQGEMQAALLVGQDRLQEIIHAYVSGDNRGAAVFGG</sequence>
<proteinExistence type="predicted"/>
<dbReference type="Pfam" id="PF06013">
    <property type="entry name" value="WXG100"/>
    <property type="match status" value="1"/>
</dbReference>
<dbReference type="EMBL" id="JBIRPU010000008">
    <property type="protein sequence ID" value="MFI0793784.1"/>
    <property type="molecule type" value="Genomic_DNA"/>
</dbReference>
<keyword evidence="2" id="KW-1185">Reference proteome</keyword>
<gene>
    <name evidence="1" type="ORF">ACH4OY_13990</name>
</gene>
<dbReference type="InterPro" id="IPR010310">
    <property type="entry name" value="T7SS_ESAT-6-like"/>
</dbReference>
<dbReference type="SUPFAM" id="SSF140453">
    <property type="entry name" value="EsxAB dimer-like"/>
    <property type="match status" value="1"/>
</dbReference>
<dbReference type="Gene3D" id="1.10.287.1060">
    <property type="entry name" value="ESAT-6-like"/>
    <property type="match status" value="1"/>
</dbReference>
<name>A0ABW7SJD9_9ACTN</name>
<organism evidence="1 2">
    <name type="scientific">Micromonospora rubida</name>
    <dbReference type="NCBI Taxonomy" id="2697657"/>
    <lineage>
        <taxon>Bacteria</taxon>
        <taxon>Bacillati</taxon>
        <taxon>Actinomycetota</taxon>
        <taxon>Actinomycetes</taxon>
        <taxon>Micromonosporales</taxon>
        <taxon>Micromonosporaceae</taxon>
        <taxon>Micromonospora</taxon>
    </lineage>
</organism>